<evidence type="ECO:0000313" key="3">
    <source>
        <dbReference type="Proteomes" id="UP000515806"/>
    </source>
</evidence>
<accession>A0A7G9QH67</accession>
<dbReference type="CDD" id="cd00093">
    <property type="entry name" value="HTH_XRE"/>
    <property type="match status" value="1"/>
</dbReference>
<dbReference type="SUPFAM" id="SSF47413">
    <property type="entry name" value="lambda repressor-like DNA-binding domains"/>
    <property type="match status" value="1"/>
</dbReference>
<reference evidence="2 3" key="1">
    <citation type="submission" date="2020-08" db="EMBL/GenBank/DDBJ databases">
        <title>Genome sequence of Pedobacter roseus KACC 11594T.</title>
        <authorList>
            <person name="Hyun D.-W."/>
            <person name="Bae J.-W."/>
        </authorList>
    </citation>
    <scope>NUCLEOTIDE SEQUENCE [LARGE SCALE GENOMIC DNA]</scope>
    <source>
        <strain evidence="2 3">KACC 11594</strain>
    </source>
</reference>
<evidence type="ECO:0000313" key="2">
    <source>
        <dbReference type="EMBL" id="QNN42692.1"/>
    </source>
</evidence>
<dbReference type="InterPro" id="IPR001387">
    <property type="entry name" value="Cro/C1-type_HTH"/>
</dbReference>
<sequence length="66" mass="7614">MMTQNDLASMLGLNRTLIAKIEINRVPFNYKRLDKLAEIFGADLTEVKLKFYSWHFTSLIKEGAAH</sequence>
<dbReference type="GO" id="GO:0003677">
    <property type="term" value="F:DNA binding"/>
    <property type="evidence" value="ECO:0007669"/>
    <property type="project" value="InterPro"/>
</dbReference>
<gene>
    <name evidence="2" type="ORF">H9L23_00805</name>
</gene>
<protein>
    <submittedName>
        <fullName evidence="2">Helix-turn-helix transcriptional regulator</fullName>
    </submittedName>
</protein>
<dbReference type="Pfam" id="PF12844">
    <property type="entry name" value="HTH_19"/>
    <property type="match status" value="1"/>
</dbReference>
<feature type="domain" description="HTH cro/C1-type" evidence="1">
    <location>
        <begin position="2"/>
        <end position="47"/>
    </location>
</feature>
<dbReference type="Gene3D" id="1.10.260.40">
    <property type="entry name" value="lambda repressor-like DNA-binding domains"/>
    <property type="match status" value="1"/>
</dbReference>
<keyword evidence="3" id="KW-1185">Reference proteome</keyword>
<organism evidence="2 3">
    <name type="scientific">Pedobacter roseus</name>
    <dbReference type="NCBI Taxonomy" id="336820"/>
    <lineage>
        <taxon>Bacteria</taxon>
        <taxon>Pseudomonadati</taxon>
        <taxon>Bacteroidota</taxon>
        <taxon>Sphingobacteriia</taxon>
        <taxon>Sphingobacteriales</taxon>
        <taxon>Sphingobacteriaceae</taxon>
        <taxon>Pedobacter</taxon>
    </lineage>
</organism>
<dbReference type="AlphaFoldDB" id="A0A7G9QH67"/>
<dbReference type="EMBL" id="CP060723">
    <property type="protein sequence ID" value="QNN42692.1"/>
    <property type="molecule type" value="Genomic_DNA"/>
</dbReference>
<evidence type="ECO:0000259" key="1">
    <source>
        <dbReference type="PROSITE" id="PS50943"/>
    </source>
</evidence>
<dbReference type="PROSITE" id="PS50943">
    <property type="entry name" value="HTH_CROC1"/>
    <property type="match status" value="1"/>
</dbReference>
<dbReference type="RefSeq" id="WP_186462337.1">
    <property type="nucleotide sequence ID" value="NZ_CP060723.1"/>
</dbReference>
<dbReference type="InterPro" id="IPR010982">
    <property type="entry name" value="Lambda_DNA-bd_dom_sf"/>
</dbReference>
<dbReference type="Proteomes" id="UP000515806">
    <property type="component" value="Chromosome"/>
</dbReference>
<proteinExistence type="predicted"/>
<dbReference type="GeneID" id="96616485"/>
<name>A0A7G9QH67_9SPHI</name>
<dbReference type="KEGG" id="proe:H9L23_00805"/>